<reference evidence="1 2" key="1">
    <citation type="submission" date="2020-08" db="EMBL/GenBank/DDBJ databases">
        <title>Genomic Encyclopedia of Type Strains, Phase IV (KMG-IV): sequencing the most valuable type-strain genomes for metagenomic binning, comparative biology and taxonomic classification.</title>
        <authorList>
            <person name="Goeker M."/>
        </authorList>
    </citation>
    <scope>NUCLEOTIDE SEQUENCE [LARGE SCALE GENOMIC DNA]</scope>
    <source>
        <strain evidence="1 2">DSM 101465</strain>
    </source>
</reference>
<sequence length="228" mass="25215">MISDLVGIGIYTPAEAARLTGVGAGRIARWLRGHRVKGSRYEPLWRPQIDIDDGRVYLGFRDLMEVRVAAAFIKQGVSPQKVRRAIQIARTLFGKDHPLSTMSFRTDGHSVFLQLSEEEGDDKLIDLFRQQYAFHEIIEPSLKHIEFDESGVPSRWFPCGRSACIVIDPTRSFGHPIEAESGVPTAALAAAARAEGGVEAAAKAWHVPVRSVRRAVEFEEALQGRLAA</sequence>
<dbReference type="Proteomes" id="UP000588017">
    <property type="component" value="Unassembled WGS sequence"/>
</dbReference>
<organism evidence="1 2">
    <name type="scientific">Chelatococcus composti</name>
    <dbReference type="NCBI Taxonomy" id="1743235"/>
    <lineage>
        <taxon>Bacteria</taxon>
        <taxon>Pseudomonadati</taxon>
        <taxon>Pseudomonadota</taxon>
        <taxon>Alphaproteobacteria</taxon>
        <taxon>Hyphomicrobiales</taxon>
        <taxon>Chelatococcaceae</taxon>
        <taxon>Chelatococcus</taxon>
    </lineage>
</organism>
<dbReference type="EMBL" id="JACHEH010000016">
    <property type="protein sequence ID" value="MBB6169912.1"/>
    <property type="molecule type" value="Genomic_DNA"/>
</dbReference>
<dbReference type="AlphaFoldDB" id="A0A841KF12"/>
<gene>
    <name evidence="1" type="ORF">HNQ73_003567</name>
</gene>
<protein>
    <submittedName>
        <fullName evidence="1">Uncharacterized protein (DUF433 family)</fullName>
    </submittedName>
</protein>
<name>A0A841KF12_9HYPH</name>
<dbReference type="RefSeq" id="WP_183336730.1">
    <property type="nucleotide sequence ID" value="NZ_BMHX01000015.1"/>
</dbReference>
<proteinExistence type="predicted"/>
<keyword evidence="2" id="KW-1185">Reference proteome</keyword>
<comment type="caution">
    <text evidence="1">The sequence shown here is derived from an EMBL/GenBank/DDBJ whole genome shotgun (WGS) entry which is preliminary data.</text>
</comment>
<evidence type="ECO:0000313" key="2">
    <source>
        <dbReference type="Proteomes" id="UP000588017"/>
    </source>
</evidence>
<evidence type="ECO:0000313" key="1">
    <source>
        <dbReference type="EMBL" id="MBB6169912.1"/>
    </source>
</evidence>
<accession>A0A841KF12</accession>